<dbReference type="CDD" id="cd00462">
    <property type="entry name" value="PTH"/>
    <property type="match status" value="1"/>
</dbReference>
<sequence>MHLIVGLGNPGEEYAHTRHNAGFEVIDLLAGELRVSYWKSECGALTGKTAYRGEDIVLAKPQSYMNASGGPVKQLAAAYGATPDDIVVIHDELDIDPGTIRVKFGGGLAGHNGLKSIAEKLQTKDWARVRIGIGRPPGRMPVVDWVLGTPRKEAWDDFQQAAHLGSQAVLYFLEHGLAKTQQEYN</sequence>
<comment type="catalytic activity">
    <reaction evidence="6 8 9">
        <text>an N-acyl-L-alpha-aminoacyl-tRNA + H2O = an N-acyl-L-amino acid + a tRNA + H(+)</text>
        <dbReference type="Rhea" id="RHEA:54448"/>
        <dbReference type="Rhea" id="RHEA-COMP:10123"/>
        <dbReference type="Rhea" id="RHEA-COMP:13883"/>
        <dbReference type="ChEBI" id="CHEBI:15377"/>
        <dbReference type="ChEBI" id="CHEBI:15378"/>
        <dbReference type="ChEBI" id="CHEBI:59874"/>
        <dbReference type="ChEBI" id="CHEBI:78442"/>
        <dbReference type="ChEBI" id="CHEBI:138191"/>
        <dbReference type="EC" id="3.1.1.29"/>
    </reaction>
</comment>
<evidence type="ECO:0000256" key="7">
    <source>
        <dbReference type="ARBA" id="ARBA00050038"/>
    </source>
</evidence>
<dbReference type="EMBL" id="ACUX02000019">
    <property type="protein sequence ID" value="EEZ60483.1"/>
    <property type="molecule type" value="Genomic_DNA"/>
</dbReference>
<comment type="caution">
    <text evidence="11">The sequence shown here is derived from an EMBL/GenBank/DDBJ whole genome shotgun (WGS) entry which is preliminary data.</text>
</comment>
<feature type="binding site" evidence="8">
    <location>
        <position position="112"/>
    </location>
    <ligand>
        <name>tRNA</name>
        <dbReference type="ChEBI" id="CHEBI:17843"/>
    </ligand>
</feature>
<dbReference type="HOGENOM" id="CLU_062456_4_0_11"/>
<dbReference type="AlphaFoldDB" id="D0WJD5"/>
<evidence type="ECO:0000256" key="4">
    <source>
        <dbReference type="ARBA" id="ARBA00022884"/>
    </source>
</evidence>
<evidence type="ECO:0000256" key="9">
    <source>
        <dbReference type="RuleBase" id="RU000673"/>
    </source>
</evidence>
<dbReference type="GO" id="GO:0004045">
    <property type="term" value="F:peptidyl-tRNA hydrolase activity"/>
    <property type="evidence" value="ECO:0007669"/>
    <property type="project" value="UniProtKB-UniRule"/>
</dbReference>
<comment type="subcellular location">
    <subcellularLocation>
        <location evidence="8">Cytoplasm</location>
    </subcellularLocation>
</comment>
<reference evidence="11" key="1">
    <citation type="submission" date="2009-10" db="EMBL/GenBank/DDBJ databases">
        <authorList>
            <person name="Weinstock G."/>
            <person name="Sodergren E."/>
            <person name="Clifton S."/>
            <person name="Fulton L."/>
            <person name="Fulton B."/>
            <person name="Courtney L."/>
            <person name="Fronick C."/>
            <person name="Harrison M."/>
            <person name="Strong C."/>
            <person name="Farmer C."/>
            <person name="Delahaunty K."/>
            <person name="Markovic C."/>
            <person name="Hall O."/>
            <person name="Minx P."/>
            <person name="Tomlinson C."/>
            <person name="Mitreva M."/>
            <person name="Nelson J."/>
            <person name="Hou S."/>
            <person name="Wollam A."/>
            <person name="Pepin K.H."/>
            <person name="Johnson M."/>
            <person name="Bhonagiri V."/>
            <person name="Nash W.E."/>
            <person name="Warren W."/>
            <person name="Chinwalla A."/>
            <person name="Mardis E.R."/>
            <person name="Wilson R.K."/>
        </authorList>
    </citation>
    <scope>NUCLEOTIDE SEQUENCE [LARGE SCALE GENOMIC DNA]</scope>
    <source>
        <strain evidence="11">ATCC 700122</strain>
    </source>
</reference>
<evidence type="ECO:0000256" key="10">
    <source>
        <dbReference type="RuleBase" id="RU004320"/>
    </source>
</evidence>
<feature type="binding site" evidence="8">
    <location>
        <position position="64"/>
    </location>
    <ligand>
        <name>tRNA</name>
        <dbReference type="ChEBI" id="CHEBI:17843"/>
    </ligand>
</feature>
<organism evidence="11 12">
    <name type="scientific">Slackia exigua (strain ATCC 700122 / DSM 15923 / CIP 105133 / JCM 11022 / KCTC 5966 / S-7)</name>
    <dbReference type="NCBI Taxonomy" id="649764"/>
    <lineage>
        <taxon>Bacteria</taxon>
        <taxon>Bacillati</taxon>
        <taxon>Actinomycetota</taxon>
        <taxon>Coriobacteriia</taxon>
        <taxon>Eggerthellales</taxon>
        <taxon>Eggerthellaceae</taxon>
        <taxon>Slackia</taxon>
    </lineage>
</organism>
<dbReference type="HAMAP" id="MF_00083">
    <property type="entry name" value="Pept_tRNA_hydro_bact"/>
    <property type="match status" value="1"/>
</dbReference>
<dbReference type="InterPro" id="IPR036416">
    <property type="entry name" value="Pept_tRNA_hydro_sf"/>
</dbReference>
<evidence type="ECO:0000313" key="12">
    <source>
        <dbReference type="Proteomes" id="UP000006001"/>
    </source>
</evidence>
<dbReference type="EC" id="3.1.1.29" evidence="1 8"/>
<dbReference type="SUPFAM" id="SSF53178">
    <property type="entry name" value="Peptidyl-tRNA hydrolase-like"/>
    <property type="match status" value="1"/>
</dbReference>
<dbReference type="STRING" id="649764.HMPREF0762_01962"/>
<dbReference type="PROSITE" id="PS01196">
    <property type="entry name" value="PEPT_TRNA_HYDROL_2"/>
    <property type="match status" value="1"/>
</dbReference>
<dbReference type="FunFam" id="3.40.50.1470:FF:000001">
    <property type="entry name" value="Peptidyl-tRNA hydrolase"/>
    <property type="match status" value="1"/>
</dbReference>
<dbReference type="OrthoDB" id="9800507at2"/>
<accession>D0WJD5</accession>
<evidence type="ECO:0000313" key="11">
    <source>
        <dbReference type="EMBL" id="EEZ60483.1"/>
    </source>
</evidence>
<dbReference type="GO" id="GO:0072344">
    <property type="term" value="P:rescue of stalled ribosome"/>
    <property type="evidence" value="ECO:0007669"/>
    <property type="project" value="UniProtKB-UniRule"/>
</dbReference>
<dbReference type="PROSITE" id="PS01195">
    <property type="entry name" value="PEPT_TRNA_HYDROL_1"/>
    <property type="match status" value="1"/>
</dbReference>
<evidence type="ECO:0000256" key="5">
    <source>
        <dbReference type="ARBA" id="ARBA00038063"/>
    </source>
</evidence>
<dbReference type="eggNOG" id="COG0193">
    <property type="taxonomic scope" value="Bacteria"/>
</dbReference>
<dbReference type="GeneID" id="85008006"/>
<feature type="binding site" evidence="8">
    <location>
        <position position="66"/>
    </location>
    <ligand>
        <name>tRNA</name>
        <dbReference type="ChEBI" id="CHEBI:17843"/>
    </ligand>
</feature>
<keyword evidence="8" id="KW-0963">Cytoplasm</keyword>
<evidence type="ECO:0000256" key="1">
    <source>
        <dbReference type="ARBA" id="ARBA00013260"/>
    </source>
</evidence>
<feature type="site" description="Stabilizes the basic form of H active site to accept a proton" evidence="8">
    <location>
        <position position="91"/>
    </location>
</feature>
<dbReference type="NCBIfam" id="TIGR00447">
    <property type="entry name" value="pth"/>
    <property type="match status" value="1"/>
</dbReference>
<evidence type="ECO:0000256" key="3">
    <source>
        <dbReference type="ARBA" id="ARBA00022801"/>
    </source>
</evidence>
<dbReference type="PANTHER" id="PTHR17224:SF1">
    <property type="entry name" value="PEPTIDYL-TRNA HYDROLASE"/>
    <property type="match status" value="1"/>
</dbReference>
<protein>
    <recommendedName>
        <fullName evidence="7 8">Peptidyl-tRNA hydrolase</fullName>
        <shortName evidence="8">Pth</shortName>
        <ecNumber evidence="1 8">3.1.1.29</ecNumber>
    </recommendedName>
</protein>
<feature type="active site" description="Proton acceptor" evidence="8">
    <location>
        <position position="19"/>
    </location>
</feature>
<dbReference type="GO" id="GO:0005737">
    <property type="term" value="C:cytoplasm"/>
    <property type="evidence" value="ECO:0007669"/>
    <property type="project" value="UniProtKB-SubCell"/>
</dbReference>
<feature type="site" description="Discriminates between blocked and unblocked aminoacyl-tRNA" evidence="8">
    <location>
        <position position="9"/>
    </location>
</feature>
<dbReference type="Proteomes" id="UP000006001">
    <property type="component" value="Unassembled WGS sequence"/>
</dbReference>
<evidence type="ECO:0000256" key="8">
    <source>
        <dbReference type="HAMAP-Rule" id="MF_00083"/>
    </source>
</evidence>
<comment type="function">
    <text evidence="8">Hydrolyzes ribosome-free peptidyl-tRNAs (with 1 or more amino acids incorporated), which drop off the ribosome during protein synthesis, or as a result of ribosome stalling.</text>
</comment>
<proteinExistence type="inferred from homology"/>
<dbReference type="GO" id="GO:0000049">
    <property type="term" value="F:tRNA binding"/>
    <property type="evidence" value="ECO:0007669"/>
    <property type="project" value="UniProtKB-UniRule"/>
</dbReference>
<dbReference type="Pfam" id="PF01195">
    <property type="entry name" value="Pept_tRNA_hydro"/>
    <property type="match status" value="1"/>
</dbReference>
<comment type="function">
    <text evidence="8">Catalyzes the release of premature peptidyl moieties from peptidyl-tRNA molecules trapped in stalled 50S ribosomal subunits, and thus maintains levels of free tRNAs and 50S ribosomes.</text>
</comment>
<evidence type="ECO:0000256" key="6">
    <source>
        <dbReference type="ARBA" id="ARBA00048707"/>
    </source>
</evidence>
<name>D0WJD5_SLAES</name>
<keyword evidence="2 8" id="KW-0820">tRNA-binding</keyword>
<dbReference type="RefSeq" id="WP_006363249.1">
    <property type="nucleotide sequence ID" value="NZ_GG700631.1"/>
</dbReference>
<dbReference type="InterPro" id="IPR001328">
    <property type="entry name" value="Pept_tRNA_hydro"/>
</dbReference>
<dbReference type="PANTHER" id="PTHR17224">
    <property type="entry name" value="PEPTIDYL-TRNA HYDROLASE"/>
    <property type="match status" value="1"/>
</dbReference>
<evidence type="ECO:0000256" key="2">
    <source>
        <dbReference type="ARBA" id="ARBA00022555"/>
    </source>
</evidence>
<dbReference type="Gene3D" id="3.40.50.1470">
    <property type="entry name" value="Peptidyl-tRNA hydrolase"/>
    <property type="match status" value="1"/>
</dbReference>
<feature type="binding site" evidence="8">
    <location>
        <position position="14"/>
    </location>
    <ligand>
        <name>tRNA</name>
        <dbReference type="ChEBI" id="CHEBI:17843"/>
    </ligand>
</feature>
<keyword evidence="4 8" id="KW-0694">RNA-binding</keyword>
<comment type="subunit">
    <text evidence="8">Monomer.</text>
</comment>
<keyword evidence="3 8" id="KW-0378">Hydrolase</keyword>
<gene>
    <name evidence="8 11" type="primary">pth</name>
    <name evidence="11" type="ORF">HMPREF0762_01962</name>
</gene>
<comment type="similarity">
    <text evidence="5 8 10">Belongs to the PTH family.</text>
</comment>
<dbReference type="GO" id="GO:0006515">
    <property type="term" value="P:protein quality control for misfolded or incompletely synthesized proteins"/>
    <property type="evidence" value="ECO:0007669"/>
    <property type="project" value="UniProtKB-UniRule"/>
</dbReference>
<keyword evidence="12" id="KW-1185">Reference proteome</keyword>
<dbReference type="InterPro" id="IPR018171">
    <property type="entry name" value="Pept_tRNA_hydro_CS"/>
</dbReference>